<dbReference type="Gene3D" id="2.10.110.10">
    <property type="entry name" value="Cysteine Rich Protein"/>
    <property type="match status" value="1"/>
</dbReference>
<evidence type="ECO:0000256" key="2">
    <source>
        <dbReference type="ARBA" id="ARBA00022833"/>
    </source>
</evidence>
<evidence type="ECO:0000313" key="6">
    <source>
        <dbReference type="EMBL" id="KNE70438.1"/>
    </source>
</evidence>
<dbReference type="SMART" id="SM00132">
    <property type="entry name" value="LIM"/>
    <property type="match status" value="1"/>
</dbReference>
<organism evidence="6 7">
    <name type="scientific">Allomyces macrogynus (strain ATCC 38327)</name>
    <name type="common">Allomyces javanicus var. macrogynus</name>
    <dbReference type="NCBI Taxonomy" id="578462"/>
    <lineage>
        <taxon>Eukaryota</taxon>
        <taxon>Fungi</taxon>
        <taxon>Fungi incertae sedis</taxon>
        <taxon>Blastocladiomycota</taxon>
        <taxon>Blastocladiomycetes</taxon>
        <taxon>Blastocladiales</taxon>
        <taxon>Blastocladiaceae</taxon>
        <taxon>Allomyces</taxon>
    </lineage>
</organism>
<evidence type="ECO:0000256" key="4">
    <source>
        <dbReference type="SAM" id="MobiDB-lite"/>
    </source>
</evidence>
<keyword evidence="3" id="KW-0440">LIM domain</keyword>
<protein>
    <recommendedName>
        <fullName evidence="5">LIM zinc-binding domain-containing protein</fullName>
    </recommendedName>
</protein>
<dbReference type="CDD" id="cd08368">
    <property type="entry name" value="LIM"/>
    <property type="match status" value="1"/>
</dbReference>
<dbReference type="InterPro" id="IPR001781">
    <property type="entry name" value="Znf_LIM"/>
</dbReference>
<reference evidence="6 7" key="1">
    <citation type="submission" date="2009-11" db="EMBL/GenBank/DDBJ databases">
        <title>Annotation of Allomyces macrogynus ATCC 38327.</title>
        <authorList>
            <consortium name="The Broad Institute Genome Sequencing Platform"/>
            <person name="Russ C."/>
            <person name="Cuomo C."/>
            <person name="Burger G."/>
            <person name="Gray M.W."/>
            <person name="Holland P.W.H."/>
            <person name="King N."/>
            <person name="Lang F.B.F."/>
            <person name="Roger A.J."/>
            <person name="Ruiz-Trillo I."/>
            <person name="Young S.K."/>
            <person name="Zeng Q."/>
            <person name="Gargeya S."/>
            <person name="Fitzgerald M."/>
            <person name="Haas B."/>
            <person name="Abouelleil A."/>
            <person name="Alvarado L."/>
            <person name="Arachchi H.M."/>
            <person name="Berlin A."/>
            <person name="Chapman S.B."/>
            <person name="Gearin G."/>
            <person name="Goldberg J."/>
            <person name="Griggs A."/>
            <person name="Gujja S."/>
            <person name="Hansen M."/>
            <person name="Heiman D."/>
            <person name="Howarth C."/>
            <person name="Larimer J."/>
            <person name="Lui A."/>
            <person name="MacDonald P.J.P."/>
            <person name="McCowen C."/>
            <person name="Montmayeur A."/>
            <person name="Murphy C."/>
            <person name="Neiman D."/>
            <person name="Pearson M."/>
            <person name="Priest M."/>
            <person name="Roberts A."/>
            <person name="Saif S."/>
            <person name="Shea T."/>
            <person name="Sisk P."/>
            <person name="Stolte C."/>
            <person name="Sykes S."/>
            <person name="Wortman J."/>
            <person name="Nusbaum C."/>
            <person name="Birren B."/>
        </authorList>
    </citation>
    <scope>NUCLEOTIDE SEQUENCE [LARGE SCALE GENOMIC DNA]</scope>
    <source>
        <strain evidence="6 7">ATCC 38327</strain>
    </source>
</reference>
<dbReference type="OrthoDB" id="10509620at2759"/>
<dbReference type="Pfam" id="PF00412">
    <property type="entry name" value="LIM"/>
    <property type="match status" value="1"/>
</dbReference>
<feature type="region of interest" description="Disordered" evidence="4">
    <location>
        <begin position="1"/>
        <end position="123"/>
    </location>
</feature>
<keyword evidence="2 3" id="KW-0862">Zinc</keyword>
<dbReference type="GO" id="GO:0046872">
    <property type="term" value="F:metal ion binding"/>
    <property type="evidence" value="ECO:0007669"/>
    <property type="project" value="UniProtKB-KW"/>
</dbReference>
<dbReference type="PROSITE" id="PS50023">
    <property type="entry name" value="LIM_DOMAIN_2"/>
    <property type="match status" value="1"/>
</dbReference>
<dbReference type="Proteomes" id="UP000054350">
    <property type="component" value="Unassembled WGS sequence"/>
</dbReference>
<accession>A0A0L0T6L2</accession>
<keyword evidence="1 3" id="KW-0479">Metal-binding</keyword>
<gene>
    <name evidence="6" type="ORF">AMAG_14569</name>
</gene>
<dbReference type="VEuPathDB" id="FungiDB:AMAG_14569"/>
<name>A0A0L0T6L2_ALLM3</name>
<evidence type="ECO:0000259" key="5">
    <source>
        <dbReference type="PROSITE" id="PS50023"/>
    </source>
</evidence>
<sequence>MPPTGTAAATPVRRSARIVAKAESTPSTLPETPAPRPPPRRKASISPAGRSRIRVKAAAAALESSPAGNTRGRSRSRKRSLPTPAPASLSPDSFKRRRAAFESTDPDPTPLPPAKRARRSAPAAIADADTSLFATRAAVPCAACVRDVYRREAVVLGGTRAWHPACFVCADCRAKAGEGNTPARLATALAVVVDGGVLVCAHHAMDRMRRAVPATAKAEVSGGGGGRA</sequence>
<evidence type="ECO:0000256" key="1">
    <source>
        <dbReference type="ARBA" id="ARBA00022723"/>
    </source>
</evidence>
<evidence type="ECO:0000313" key="7">
    <source>
        <dbReference type="Proteomes" id="UP000054350"/>
    </source>
</evidence>
<keyword evidence="7" id="KW-1185">Reference proteome</keyword>
<proteinExistence type="predicted"/>
<feature type="domain" description="LIM zinc-binding" evidence="5">
    <location>
        <begin position="139"/>
        <end position="210"/>
    </location>
</feature>
<reference evidence="7" key="2">
    <citation type="submission" date="2009-11" db="EMBL/GenBank/DDBJ databases">
        <title>The Genome Sequence of Allomyces macrogynus strain ATCC 38327.</title>
        <authorList>
            <consortium name="The Broad Institute Genome Sequencing Platform"/>
            <person name="Russ C."/>
            <person name="Cuomo C."/>
            <person name="Shea T."/>
            <person name="Young S.K."/>
            <person name="Zeng Q."/>
            <person name="Koehrsen M."/>
            <person name="Haas B."/>
            <person name="Borodovsky M."/>
            <person name="Guigo R."/>
            <person name="Alvarado L."/>
            <person name="Berlin A."/>
            <person name="Borenstein D."/>
            <person name="Chen Z."/>
            <person name="Engels R."/>
            <person name="Freedman E."/>
            <person name="Gellesch M."/>
            <person name="Goldberg J."/>
            <person name="Griggs A."/>
            <person name="Gujja S."/>
            <person name="Heiman D."/>
            <person name="Hepburn T."/>
            <person name="Howarth C."/>
            <person name="Jen D."/>
            <person name="Larson L."/>
            <person name="Lewis B."/>
            <person name="Mehta T."/>
            <person name="Park D."/>
            <person name="Pearson M."/>
            <person name="Roberts A."/>
            <person name="Saif S."/>
            <person name="Shenoy N."/>
            <person name="Sisk P."/>
            <person name="Stolte C."/>
            <person name="Sykes S."/>
            <person name="Walk T."/>
            <person name="White J."/>
            <person name="Yandava C."/>
            <person name="Burger G."/>
            <person name="Gray M.W."/>
            <person name="Holland P.W.H."/>
            <person name="King N."/>
            <person name="Lang F.B.F."/>
            <person name="Roger A.J."/>
            <person name="Ruiz-Trillo I."/>
            <person name="Lander E."/>
            <person name="Nusbaum C."/>
        </authorList>
    </citation>
    <scope>NUCLEOTIDE SEQUENCE [LARGE SCALE GENOMIC DNA]</scope>
    <source>
        <strain evidence="7">ATCC 38327</strain>
    </source>
</reference>
<dbReference type="AlphaFoldDB" id="A0A0L0T6L2"/>
<dbReference type="EMBL" id="GG745366">
    <property type="protein sequence ID" value="KNE70438.1"/>
    <property type="molecule type" value="Genomic_DNA"/>
</dbReference>
<evidence type="ECO:0000256" key="3">
    <source>
        <dbReference type="PROSITE-ProRule" id="PRU00125"/>
    </source>
</evidence>